<evidence type="ECO:0000313" key="1">
    <source>
        <dbReference type="EMBL" id="KFA92774.1"/>
    </source>
</evidence>
<dbReference type="AlphaFoldDB" id="A0A084SWD9"/>
<protein>
    <recommendedName>
        <fullName evidence="3">Lipoprotein</fullName>
    </recommendedName>
</protein>
<evidence type="ECO:0000313" key="2">
    <source>
        <dbReference type="Proteomes" id="UP000028547"/>
    </source>
</evidence>
<proteinExistence type="predicted"/>
<evidence type="ECO:0008006" key="3">
    <source>
        <dbReference type="Google" id="ProtNLM"/>
    </source>
</evidence>
<sequence length="92" mass="10167">MRMFRIQMAVALACGSLVVGCTTTEQRFCERADECNFLPAGLSADECTDQYTKCTSDLTSSERADWDNGTKDCLELQSCTNFVNCFQNVPGC</sequence>
<organism evidence="1 2">
    <name type="scientific">Archangium violaceum Cb vi76</name>
    <dbReference type="NCBI Taxonomy" id="1406225"/>
    <lineage>
        <taxon>Bacteria</taxon>
        <taxon>Pseudomonadati</taxon>
        <taxon>Myxococcota</taxon>
        <taxon>Myxococcia</taxon>
        <taxon>Myxococcales</taxon>
        <taxon>Cystobacterineae</taxon>
        <taxon>Archangiaceae</taxon>
        <taxon>Archangium</taxon>
    </lineage>
</organism>
<gene>
    <name evidence="1" type="ORF">Q664_13010</name>
</gene>
<name>A0A084SWD9_9BACT</name>
<reference evidence="1 2" key="1">
    <citation type="submission" date="2014-07" db="EMBL/GenBank/DDBJ databases">
        <title>Draft Genome Sequence of Gephyronic Acid Producer, Cystobacter violaceus Strain Cb vi76.</title>
        <authorList>
            <person name="Stevens D.C."/>
            <person name="Young J."/>
            <person name="Carmichael R."/>
            <person name="Tan J."/>
            <person name="Taylor R.E."/>
        </authorList>
    </citation>
    <scope>NUCLEOTIDE SEQUENCE [LARGE SCALE GENOMIC DNA]</scope>
    <source>
        <strain evidence="1 2">Cb vi76</strain>
    </source>
</reference>
<dbReference type="EMBL" id="JPMI01000079">
    <property type="protein sequence ID" value="KFA92774.1"/>
    <property type="molecule type" value="Genomic_DNA"/>
</dbReference>
<comment type="caution">
    <text evidence="1">The sequence shown here is derived from an EMBL/GenBank/DDBJ whole genome shotgun (WGS) entry which is preliminary data.</text>
</comment>
<dbReference type="RefSeq" id="WP_043394096.1">
    <property type="nucleotide sequence ID" value="NZ_JPMI01000079.1"/>
</dbReference>
<accession>A0A084SWD9</accession>
<dbReference type="Proteomes" id="UP000028547">
    <property type="component" value="Unassembled WGS sequence"/>
</dbReference>
<dbReference type="PROSITE" id="PS51257">
    <property type="entry name" value="PROKAR_LIPOPROTEIN"/>
    <property type="match status" value="1"/>
</dbReference>